<reference evidence="1 2" key="1">
    <citation type="submission" date="2019-03" db="EMBL/GenBank/DDBJ databases">
        <title>Single cell metagenomics reveals metabolic interactions within the superorganism composed of flagellate Streblomastix strix and complex community of Bacteroidetes bacteria on its surface.</title>
        <authorList>
            <person name="Treitli S.C."/>
            <person name="Kolisko M."/>
            <person name="Husnik F."/>
            <person name="Keeling P."/>
            <person name="Hampl V."/>
        </authorList>
    </citation>
    <scope>NUCLEOTIDE SEQUENCE [LARGE SCALE GENOMIC DNA]</scope>
    <source>
        <strain evidence="1">ST1C</strain>
    </source>
</reference>
<evidence type="ECO:0000313" key="1">
    <source>
        <dbReference type="EMBL" id="KAA6382798.1"/>
    </source>
</evidence>
<accession>A0A5J4VJP4</accession>
<protein>
    <submittedName>
        <fullName evidence="1">Uncharacterized protein</fullName>
    </submittedName>
</protein>
<dbReference type="EMBL" id="SNRW01006584">
    <property type="protein sequence ID" value="KAA6382798.1"/>
    <property type="molecule type" value="Genomic_DNA"/>
</dbReference>
<name>A0A5J4VJP4_9EUKA</name>
<comment type="caution">
    <text evidence="1">The sequence shown here is derived from an EMBL/GenBank/DDBJ whole genome shotgun (WGS) entry which is preliminary data.</text>
</comment>
<gene>
    <name evidence="1" type="ORF">EZS28_021674</name>
</gene>
<sequence length="601" mass="68220">AEASFFHQRHQDPFQYSPQLSLNERQRRDTLYECVSGYSGCQLSIGLKYVQIQLRDIQIDCIAGFGALCMRLQRDQPIKLTRIFGMVLNCVHFCFICYQMADPQRRTARGSIQSLRSTCYLQRSSKKKKKKKQERLISIQSEIVNEKAQCEEDKASTEKEASGSMRVALNMIAAAAALSSSCIFHLNAHHNVRADCNISNNVYITSSFIQVKEFQVIRVEDLLYQRPWFMLTIMSLIKLQKTFKKLVLVFILAVLSLEAKPRSQHLVRRTKSNEEDFIVGKIYYRSDAIDNDGFLTFNLDEIDLERENEYDKTIDVTSHKVLIDAKTIGDTSFTIIPLTGFGNLKANNFATSEHGCELIEGEFMYGTYTHLGLVLNALTGEDIAPSITWLYKKGPKGVRFTNVPAGEEEEYEDFPLSFTCDDYIIDPKSLSLQKYGVTDSVCIPNSAMPTSVDKCKDGSDIKVRMVGYREGYFEGNADTIKEVLLRYGPVFTYSNVIVGWETVNQKQNWLLAENSDYGTSKFTLGREEIIGENSWGGLIVAFHVSVSTTFIMRLSNGTMGPVKQTQNIHEVLNLTGQYSELLCMILFSPMEDSYRVQDRGK</sequence>
<dbReference type="AlphaFoldDB" id="A0A5J4VJP4"/>
<proteinExistence type="predicted"/>
<evidence type="ECO:0000313" key="2">
    <source>
        <dbReference type="Proteomes" id="UP000324800"/>
    </source>
</evidence>
<feature type="non-terminal residue" evidence="1">
    <location>
        <position position="1"/>
    </location>
</feature>
<dbReference type="Proteomes" id="UP000324800">
    <property type="component" value="Unassembled WGS sequence"/>
</dbReference>
<organism evidence="1 2">
    <name type="scientific">Streblomastix strix</name>
    <dbReference type="NCBI Taxonomy" id="222440"/>
    <lineage>
        <taxon>Eukaryota</taxon>
        <taxon>Metamonada</taxon>
        <taxon>Preaxostyla</taxon>
        <taxon>Oxymonadida</taxon>
        <taxon>Streblomastigidae</taxon>
        <taxon>Streblomastix</taxon>
    </lineage>
</organism>